<gene>
    <name evidence="1" type="ORF">HWQ67_12960</name>
</gene>
<organism evidence="1 2">
    <name type="scientific">Candidatus Magnetobacterium casense</name>
    <dbReference type="NCBI Taxonomy" id="1455061"/>
    <lineage>
        <taxon>Bacteria</taxon>
        <taxon>Pseudomonadati</taxon>
        <taxon>Nitrospirota</taxon>
        <taxon>Thermodesulfovibrionia</taxon>
        <taxon>Thermodesulfovibrionales</taxon>
        <taxon>Candidatus Magnetobacteriaceae</taxon>
        <taxon>Candidatus Magnetobacterium</taxon>
    </lineage>
</organism>
<sequence>MGRELVLKWVVPDTVDKQLEDEIVRSAKEEVVVRLFKESEISSGYAAKLLGLAKRDFKGTGGKCYRRIRSVDVYKGNRGLFKVERHAKDHNRGGG</sequence>
<evidence type="ECO:0000313" key="1">
    <source>
        <dbReference type="EMBL" id="MBV6342495.1"/>
    </source>
</evidence>
<evidence type="ECO:0000313" key="2">
    <source>
        <dbReference type="Proteomes" id="UP001196980"/>
    </source>
</evidence>
<protein>
    <submittedName>
        <fullName evidence="1">UPF0175 family protein</fullName>
    </submittedName>
</protein>
<keyword evidence="2" id="KW-1185">Reference proteome</keyword>
<dbReference type="Pfam" id="PF03683">
    <property type="entry name" value="UPF0175"/>
    <property type="match status" value="1"/>
</dbReference>
<dbReference type="RefSeq" id="WP_218253113.1">
    <property type="nucleotide sequence ID" value="NZ_JABXWD010000267.1"/>
</dbReference>
<dbReference type="Proteomes" id="UP001196980">
    <property type="component" value="Unassembled WGS sequence"/>
</dbReference>
<comment type="caution">
    <text evidence="1">The sequence shown here is derived from an EMBL/GenBank/DDBJ whole genome shotgun (WGS) entry which is preliminary data.</text>
</comment>
<reference evidence="1 2" key="1">
    <citation type="journal article" date="2020" name="J Geophys Res Biogeosci">
        <title>Magnetotaxis as an Adaptation to Enable Bacterial Shuttling of Microbial Sulfur and Sulfur Cycling Across Aquatic Oxic#Anoxic Interfaces.</title>
        <authorList>
            <person name="Li J."/>
            <person name="Liu P."/>
            <person name="Wang J."/>
            <person name="Roberts A.P."/>
            <person name="Pan Y."/>
        </authorList>
    </citation>
    <scope>NUCLEOTIDE SEQUENCE [LARGE SCALE GENOMIC DNA]</scope>
    <source>
        <strain evidence="1 2">MYR-1_YQ</strain>
    </source>
</reference>
<name>A0ABS6S0W2_9BACT</name>
<accession>A0ABS6S0W2</accession>
<dbReference type="InterPro" id="IPR005368">
    <property type="entry name" value="UPF0175"/>
</dbReference>
<proteinExistence type="predicted"/>
<dbReference type="EMBL" id="JABXWD010000267">
    <property type="protein sequence ID" value="MBV6342495.1"/>
    <property type="molecule type" value="Genomic_DNA"/>
</dbReference>